<proteinExistence type="predicted"/>
<gene>
    <name evidence="1" type="ORF">NMOB1V02_LOCUS2815</name>
</gene>
<name>A0A7R9GBK7_9CRUS</name>
<keyword evidence="2" id="KW-1185">Reference proteome</keyword>
<accession>A0A7R9GBK7</accession>
<dbReference type="AlphaFoldDB" id="A0A7R9GBK7"/>
<protein>
    <submittedName>
        <fullName evidence="1">Uncharacterized protein</fullName>
    </submittedName>
</protein>
<organism evidence="1">
    <name type="scientific">Notodromas monacha</name>
    <dbReference type="NCBI Taxonomy" id="399045"/>
    <lineage>
        <taxon>Eukaryota</taxon>
        <taxon>Metazoa</taxon>
        <taxon>Ecdysozoa</taxon>
        <taxon>Arthropoda</taxon>
        <taxon>Crustacea</taxon>
        <taxon>Oligostraca</taxon>
        <taxon>Ostracoda</taxon>
        <taxon>Podocopa</taxon>
        <taxon>Podocopida</taxon>
        <taxon>Cypridocopina</taxon>
        <taxon>Cypridoidea</taxon>
        <taxon>Cyprididae</taxon>
        <taxon>Notodromas</taxon>
    </lineage>
</organism>
<dbReference type="Proteomes" id="UP000678499">
    <property type="component" value="Unassembled WGS sequence"/>
</dbReference>
<evidence type="ECO:0000313" key="1">
    <source>
        <dbReference type="EMBL" id="CAD7275006.1"/>
    </source>
</evidence>
<dbReference type="EMBL" id="CAJPEX010000340">
    <property type="protein sequence ID" value="CAG0915158.1"/>
    <property type="molecule type" value="Genomic_DNA"/>
</dbReference>
<evidence type="ECO:0000313" key="2">
    <source>
        <dbReference type="Proteomes" id="UP000678499"/>
    </source>
</evidence>
<dbReference type="EMBL" id="OA882377">
    <property type="protein sequence ID" value="CAD7275006.1"/>
    <property type="molecule type" value="Genomic_DNA"/>
</dbReference>
<sequence length="344" mass="38535">MDFESLSIPGLPVEEITLCSCLPGVPSAEHDRTDHECLSLLLQPGMVVSLEAINDASMRSGVFSVAPVVLDDPEVTHELWRLNHSFVTIYLLGVEFSEDVTSVGDVRPISNFEIHERAGCVLVFDGHPDSFVEEYADEVTVGELGKLAVTQIRQKAESHGMTVLICSMKRLATLFCGFRWEMASEMPLEKFVSDTTTYDQLLEWMARIFTFCAVMSTLNMQFSDDTVSPVNGALYETMLCRWNKPMNIFAAHLKETECLSPAIEWQEPQASNSSNGIEISEYSIFRRIPSWVHQEMLRGIVNRGSSPVHVDDETHPVDGALPNFSVVSLSERFMSGFPSDERHF</sequence>
<reference evidence="1" key="1">
    <citation type="submission" date="2020-11" db="EMBL/GenBank/DDBJ databases">
        <authorList>
            <person name="Tran Van P."/>
        </authorList>
    </citation>
    <scope>NUCLEOTIDE SEQUENCE</scope>
</reference>